<dbReference type="RefSeq" id="WP_171654332.1">
    <property type="nucleotide sequence ID" value="NZ_WHOD01000087.1"/>
</dbReference>
<dbReference type="AlphaFoldDB" id="A0A972GSL6"/>
<reference evidence="2" key="1">
    <citation type="submission" date="2019-10" db="EMBL/GenBank/DDBJ databases">
        <title>Description of Paenibacillus glebae sp. nov.</title>
        <authorList>
            <person name="Carlier A."/>
            <person name="Qi S."/>
        </authorList>
    </citation>
    <scope>NUCLEOTIDE SEQUENCE</scope>
    <source>
        <strain evidence="2">LMG 31456</strain>
    </source>
</reference>
<sequence>MFLDLPESHWSYEAVQKMAIKQIIEGYQDGTFQPSQNLTRAEFAALLYKTARLNELETKPPGSSFRDVDQAVWYRPFAEALGGAFVRNHAVTELDVFDPEAPALREDVAAAIVRIRKWTGSGQMQLKDQFKDADTVAPNAGFKRSFGNAGPEWNYKKNSVLWQIKSWERG</sequence>
<evidence type="ECO:0000313" key="3">
    <source>
        <dbReference type="Proteomes" id="UP000641588"/>
    </source>
</evidence>
<comment type="caution">
    <text evidence="2">The sequence shown here is derived from an EMBL/GenBank/DDBJ whole genome shotgun (WGS) entry which is preliminary data.</text>
</comment>
<dbReference type="Pfam" id="PF00395">
    <property type="entry name" value="SLH"/>
    <property type="match status" value="1"/>
</dbReference>
<dbReference type="EMBL" id="WHOD01000087">
    <property type="protein sequence ID" value="NOU96116.1"/>
    <property type="molecule type" value="Genomic_DNA"/>
</dbReference>
<dbReference type="PROSITE" id="PS51272">
    <property type="entry name" value="SLH"/>
    <property type="match status" value="1"/>
</dbReference>
<name>A0A972GSL6_9BACL</name>
<dbReference type="InterPro" id="IPR001119">
    <property type="entry name" value="SLH_dom"/>
</dbReference>
<dbReference type="InterPro" id="IPR051465">
    <property type="entry name" value="Cell_Envelope_Struct_Comp"/>
</dbReference>
<accession>A0A972GSL6</accession>
<feature type="domain" description="SLH" evidence="1">
    <location>
        <begin position="1"/>
        <end position="61"/>
    </location>
</feature>
<gene>
    <name evidence="2" type="ORF">GC093_23240</name>
</gene>
<evidence type="ECO:0000313" key="2">
    <source>
        <dbReference type="EMBL" id="NOU96116.1"/>
    </source>
</evidence>
<protein>
    <recommendedName>
        <fullName evidence="1">SLH domain-containing protein</fullName>
    </recommendedName>
</protein>
<keyword evidence="3" id="KW-1185">Reference proteome</keyword>
<organism evidence="2 3">
    <name type="scientific">Paenibacillus foliorum</name>
    <dbReference type="NCBI Taxonomy" id="2654974"/>
    <lineage>
        <taxon>Bacteria</taxon>
        <taxon>Bacillati</taxon>
        <taxon>Bacillota</taxon>
        <taxon>Bacilli</taxon>
        <taxon>Bacillales</taxon>
        <taxon>Paenibacillaceae</taxon>
        <taxon>Paenibacillus</taxon>
    </lineage>
</organism>
<dbReference type="PANTHER" id="PTHR43308">
    <property type="entry name" value="OUTER MEMBRANE PROTEIN ALPHA-RELATED"/>
    <property type="match status" value="1"/>
</dbReference>
<dbReference type="Proteomes" id="UP000641588">
    <property type="component" value="Unassembled WGS sequence"/>
</dbReference>
<evidence type="ECO:0000259" key="1">
    <source>
        <dbReference type="PROSITE" id="PS51272"/>
    </source>
</evidence>
<proteinExistence type="predicted"/>